<name>A0A072TZD0_MEDTR</name>
<sequence>MSFSQKFLLVETVGHKREGYSATFSSFELCSEVAAFVVANRVQITMQSRFLFCVSLSSNPDRVLGKHPSYLKHSSHSSTYETDASPSPLFERLPCEISVLTDLFEHVTPTYKLCSLLRNQFTFPISNGLFVSFKDPCTQYCAKAAAGGHYWKLGMERFAIAAVSGGNSSNFRRRAKS</sequence>
<reference evidence="1 3" key="1">
    <citation type="journal article" date="2011" name="Nature">
        <title>The Medicago genome provides insight into the evolution of rhizobial symbioses.</title>
        <authorList>
            <person name="Young N.D."/>
            <person name="Debelle F."/>
            <person name="Oldroyd G.E."/>
            <person name="Geurts R."/>
            <person name="Cannon S.B."/>
            <person name="Udvardi M.K."/>
            <person name="Benedito V.A."/>
            <person name="Mayer K.F."/>
            <person name="Gouzy J."/>
            <person name="Schoof H."/>
            <person name="Van de Peer Y."/>
            <person name="Proost S."/>
            <person name="Cook D.R."/>
            <person name="Meyers B.C."/>
            <person name="Spannagl M."/>
            <person name="Cheung F."/>
            <person name="De Mita S."/>
            <person name="Krishnakumar V."/>
            <person name="Gundlach H."/>
            <person name="Zhou S."/>
            <person name="Mudge J."/>
            <person name="Bharti A.K."/>
            <person name="Murray J.D."/>
            <person name="Naoumkina M.A."/>
            <person name="Rosen B."/>
            <person name="Silverstein K.A."/>
            <person name="Tang H."/>
            <person name="Rombauts S."/>
            <person name="Zhao P.X."/>
            <person name="Zhou P."/>
            <person name="Barbe V."/>
            <person name="Bardou P."/>
            <person name="Bechner M."/>
            <person name="Bellec A."/>
            <person name="Berger A."/>
            <person name="Berges H."/>
            <person name="Bidwell S."/>
            <person name="Bisseling T."/>
            <person name="Choisne N."/>
            <person name="Couloux A."/>
            <person name="Denny R."/>
            <person name="Deshpande S."/>
            <person name="Dai X."/>
            <person name="Doyle J.J."/>
            <person name="Dudez A.M."/>
            <person name="Farmer A.D."/>
            <person name="Fouteau S."/>
            <person name="Franken C."/>
            <person name="Gibelin C."/>
            <person name="Gish J."/>
            <person name="Goldstein S."/>
            <person name="Gonzalez A.J."/>
            <person name="Green P.J."/>
            <person name="Hallab A."/>
            <person name="Hartog M."/>
            <person name="Hua A."/>
            <person name="Humphray S.J."/>
            <person name="Jeong D.H."/>
            <person name="Jing Y."/>
            <person name="Jocker A."/>
            <person name="Kenton S.M."/>
            <person name="Kim D.J."/>
            <person name="Klee K."/>
            <person name="Lai H."/>
            <person name="Lang C."/>
            <person name="Lin S."/>
            <person name="Macmil S.L."/>
            <person name="Magdelenat G."/>
            <person name="Matthews L."/>
            <person name="McCorrison J."/>
            <person name="Monaghan E.L."/>
            <person name="Mun J.H."/>
            <person name="Najar F.Z."/>
            <person name="Nicholson C."/>
            <person name="Noirot C."/>
            <person name="O'Bleness M."/>
            <person name="Paule C.R."/>
            <person name="Poulain J."/>
            <person name="Prion F."/>
            <person name="Qin B."/>
            <person name="Qu C."/>
            <person name="Retzel E.F."/>
            <person name="Riddle C."/>
            <person name="Sallet E."/>
            <person name="Samain S."/>
            <person name="Samson N."/>
            <person name="Sanders I."/>
            <person name="Saurat O."/>
            <person name="Scarpelli C."/>
            <person name="Schiex T."/>
            <person name="Segurens B."/>
            <person name="Severin A.J."/>
            <person name="Sherrier D.J."/>
            <person name="Shi R."/>
            <person name="Sims S."/>
            <person name="Singer S.R."/>
            <person name="Sinharoy S."/>
            <person name="Sterck L."/>
            <person name="Viollet A."/>
            <person name="Wang B.B."/>
            <person name="Wang K."/>
            <person name="Wang M."/>
            <person name="Wang X."/>
            <person name="Warfsmann J."/>
            <person name="Weissenbach J."/>
            <person name="White D.D."/>
            <person name="White J.D."/>
            <person name="Wiley G.B."/>
            <person name="Wincker P."/>
            <person name="Xing Y."/>
            <person name="Yang L."/>
            <person name="Yao Z."/>
            <person name="Ying F."/>
            <person name="Zhai J."/>
            <person name="Zhou L."/>
            <person name="Zuber A."/>
            <person name="Denarie J."/>
            <person name="Dixon R.A."/>
            <person name="May G.D."/>
            <person name="Schwartz D.C."/>
            <person name="Rogers J."/>
            <person name="Quetier F."/>
            <person name="Town C.D."/>
            <person name="Roe B.A."/>
        </authorList>
    </citation>
    <scope>NUCLEOTIDE SEQUENCE [LARGE SCALE GENOMIC DNA]</scope>
    <source>
        <strain evidence="1">A17</strain>
        <strain evidence="2 3">cv. Jemalong A17</strain>
    </source>
</reference>
<proteinExistence type="predicted"/>
<keyword evidence="3" id="KW-1185">Reference proteome</keyword>
<dbReference type="AlphaFoldDB" id="A0A072TZD0"/>
<accession>A0A072TZD0</accession>
<dbReference type="EnsemblPlants" id="KEH22782">
    <property type="protein sequence ID" value="KEH22782"/>
    <property type="gene ID" value="MTR_7g056827"/>
</dbReference>
<reference evidence="1 3" key="2">
    <citation type="journal article" date="2014" name="BMC Genomics">
        <title>An improved genome release (version Mt4.0) for the model legume Medicago truncatula.</title>
        <authorList>
            <person name="Tang H."/>
            <person name="Krishnakumar V."/>
            <person name="Bidwell S."/>
            <person name="Rosen B."/>
            <person name="Chan A."/>
            <person name="Zhou S."/>
            <person name="Gentzbittel L."/>
            <person name="Childs K.L."/>
            <person name="Yandell M."/>
            <person name="Gundlach H."/>
            <person name="Mayer K.F."/>
            <person name="Schwartz D.C."/>
            <person name="Town C.D."/>
        </authorList>
    </citation>
    <scope>GENOME REANNOTATION</scope>
    <source>
        <strain evidence="1">A17</strain>
        <strain evidence="2 3">cv. Jemalong A17</strain>
    </source>
</reference>
<gene>
    <name evidence="1" type="ordered locus">MTR_7g056827</name>
</gene>
<reference evidence="2" key="3">
    <citation type="submission" date="2015-04" db="UniProtKB">
        <authorList>
            <consortium name="EnsemblPlants"/>
        </authorList>
    </citation>
    <scope>IDENTIFICATION</scope>
    <source>
        <strain evidence="2">cv. Jemalong A17</strain>
    </source>
</reference>
<organism evidence="1 3">
    <name type="scientific">Medicago truncatula</name>
    <name type="common">Barrel medic</name>
    <name type="synonym">Medicago tribuloides</name>
    <dbReference type="NCBI Taxonomy" id="3880"/>
    <lineage>
        <taxon>Eukaryota</taxon>
        <taxon>Viridiplantae</taxon>
        <taxon>Streptophyta</taxon>
        <taxon>Embryophyta</taxon>
        <taxon>Tracheophyta</taxon>
        <taxon>Spermatophyta</taxon>
        <taxon>Magnoliopsida</taxon>
        <taxon>eudicotyledons</taxon>
        <taxon>Gunneridae</taxon>
        <taxon>Pentapetalae</taxon>
        <taxon>rosids</taxon>
        <taxon>fabids</taxon>
        <taxon>Fabales</taxon>
        <taxon>Fabaceae</taxon>
        <taxon>Papilionoideae</taxon>
        <taxon>50 kb inversion clade</taxon>
        <taxon>NPAAA clade</taxon>
        <taxon>Hologalegina</taxon>
        <taxon>IRL clade</taxon>
        <taxon>Trifolieae</taxon>
        <taxon>Medicago</taxon>
    </lineage>
</organism>
<evidence type="ECO:0000313" key="3">
    <source>
        <dbReference type="Proteomes" id="UP000002051"/>
    </source>
</evidence>
<dbReference type="HOGENOM" id="CLU_1520097_0_0_1"/>
<evidence type="ECO:0000313" key="2">
    <source>
        <dbReference type="EnsemblPlants" id="KEH22782"/>
    </source>
</evidence>
<protein>
    <submittedName>
        <fullName evidence="1 2">Uncharacterized protein</fullName>
    </submittedName>
</protein>
<evidence type="ECO:0000313" key="1">
    <source>
        <dbReference type="EMBL" id="KEH22782.1"/>
    </source>
</evidence>
<dbReference type="EMBL" id="CM001223">
    <property type="protein sequence ID" value="KEH22782.1"/>
    <property type="molecule type" value="Genomic_DNA"/>
</dbReference>
<dbReference type="Proteomes" id="UP000002051">
    <property type="component" value="Unassembled WGS sequence"/>
</dbReference>